<proteinExistence type="predicted"/>
<evidence type="ECO:0000313" key="3">
    <source>
        <dbReference type="Proteomes" id="UP000190888"/>
    </source>
</evidence>
<feature type="chain" id="PRO_5012142790" evidence="1">
    <location>
        <begin position="19"/>
        <end position="434"/>
    </location>
</feature>
<dbReference type="RefSeq" id="WP_217698782.1">
    <property type="nucleotide sequence ID" value="NZ_FUWH01000002.1"/>
</dbReference>
<organism evidence="2 3">
    <name type="scientific">Sediminibacterium ginsengisoli</name>
    <dbReference type="NCBI Taxonomy" id="413434"/>
    <lineage>
        <taxon>Bacteria</taxon>
        <taxon>Pseudomonadati</taxon>
        <taxon>Bacteroidota</taxon>
        <taxon>Chitinophagia</taxon>
        <taxon>Chitinophagales</taxon>
        <taxon>Chitinophagaceae</taxon>
        <taxon>Sediminibacterium</taxon>
    </lineage>
</organism>
<keyword evidence="3" id="KW-1185">Reference proteome</keyword>
<dbReference type="AlphaFoldDB" id="A0A1T4KVX6"/>
<dbReference type="GO" id="GO:0016829">
    <property type="term" value="F:lyase activity"/>
    <property type="evidence" value="ECO:0007669"/>
    <property type="project" value="UniProtKB-KW"/>
</dbReference>
<keyword evidence="2" id="KW-0456">Lyase</keyword>
<reference evidence="2 3" key="1">
    <citation type="submission" date="2017-02" db="EMBL/GenBank/DDBJ databases">
        <authorList>
            <person name="Peterson S.W."/>
        </authorList>
    </citation>
    <scope>NUCLEOTIDE SEQUENCE [LARGE SCALE GENOMIC DNA]</scope>
    <source>
        <strain evidence="2 3">DSM 22335</strain>
    </source>
</reference>
<dbReference type="InterPro" id="IPR039513">
    <property type="entry name" value="PL-6"/>
</dbReference>
<dbReference type="STRING" id="413434.SAMN04488132_102148"/>
<gene>
    <name evidence="2" type="ORF">SAMN04488132_102148</name>
</gene>
<dbReference type="SUPFAM" id="SSF51126">
    <property type="entry name" value="Pectin lyase-like"/>
    <property type="match status" value="1"/>
</dbReference>
<name>A0A1T4KVX6_9BACT</name>
<protein>
    <submittedName>
        <fullName evidence="2">Poly(Beta-D-mannuronate) lyase</fullName>
    </submittedName>
</protein>
<dbReference type="InterPro" id="IPR012334">
    <property type="entry name" value="Pectin_lyas_fold"/>
</dbReference>
<dbReference type="Pfam" id="PF14592">
    <property type="entry name" value="Chondroitinas_B"/>
    <property type="match status" value="1"/>
</dbReference>
<sequence>MKRILLLICSAISFAVNATEYKIHSAVELQALKLAPGDKVVLADGQWKDQRLVFSGKGTEAAPIVLTTEKPGVTKLTGTSTLLVEGTWLVVDGLYFTDGHSEKEDVIVLSAKTSYSRVTNTAIVNYNAPDIKKDYKWLSLYGHHNRVDHCWLEGKSHQGTTLVVWLSDQPNYHRIDHNYFGQRPELGVNGGETIRIGTSTWSMHDSYTIVENNIFNRCDGEIEAISNKSCRNILRNNLFYECSATLTLRHGNNNEAYGNIFIGNNKPNTGGIRIIGENQQVHDNFFQELTGTGLSAAISIMDGLPNPILTSHWQVKNAVISKNTIVHCKESLSIGAGKNADRYLPALNTVFNNNTIITDRQPVNWVDESVVMQFSGNIADVPAGTKLPEGFAVKATGTAKDKDGIWQVPGVKPDLFWKNTKVGPAWTSPVLGAR</sequence>
<evidence type="ECO:0000256" key="1">
    <source>
        <dbReference type="SAM" id="SignalP"/>
    </source>
</evidence>
<keyword evidence="1" id="KW-0732">Signal</keyword>
<dbReference type="Proteomes" id="UP000190888">
    <property type="component" value="Unassembled WGS sequence"/>
</dbReference>
<evidence type="ECO:0000313" key="2">
    <source>
        <dbReference type="EMBL" id="SJZ46508.1"/>
    </source>
</evidence>
<accession>A0A1T4KVX6</accession>
<dbReference type="Gene3D" id="2.160.20.10">
    <property type="entry name" value="Single-stranded right-handed beta-helix, Pectin lyase-like"/>
    <property type="match status" value="1"/>
</dbReference>
<dbReference type="CDD" id="cd14251">
    <property type="entry name" value="PL-6"/>
    <property type="match status" value="1"/>
</dbReference>
<dbReference type="InterPro" id="IPR011050">
    <property type="entry name" value="Pectin_lyase_fold/virulence"/>
</dbReference>
<feature type="signal peptide" evidence="1">
    <location>
        <begin position="1"/>
        <end position="18"/>
    </location>
</feature>
<dbReference type="EMBL" id="FUWH01000002">
    <property type="protein sequence ID" value="SJZ46508.1"/>
    <property type="molecule type" value="Genomic_DNA"/>
</dbReference>